<dbReference type="GO" id="GO:0005737">
    <property type="term" value="C:cytoplasm"/>
    <property type="evidence" value="ECO:0007669"/>
    <property type="project" value="TreeGrafter"/>
</dbReference>
<keyword evidence="14" id="KW-1185">Reference proteome</keyword>
<keyword evidence="7 12" id="KW-0808">Transferase</keyword>
<proteinExistence type="inferred from homology"/>
<gene>
    <name evidence="13" type="ORF">H8718_05090</name>
</gene>
<evidence type="ECO:0000256" key="8">
    <source>
        <dbReference type="ARBA" id="ARBA00022898"/>
    </source>
</evidence>
<evidence type="ECO:0000256" key="9">
    <source>
        <dbReference type="ARBA" id="ARBA00023277"/>
    </source>
</evidence>
<dbReference type="PANTHER" id="PTHR11468">
    <property type="entry name" value="GLYCOGEN PHOSPHORYLASE"/>
    <property type="match status" value="1"/>
</dbReference>
<dbReference type="InterPro" id="IPR035090">
    <property type="entry name" value="Pyridoxal_P_attach_site"/>
</dbReference>
<evidence type="ECO:0000256" key="6">
    <source>
        <dbReference type="ARBA" id="ARBA00022676"/>
    </source>
</evidence>
<comment type="cofactor">
    <cofactor evidence="2 12">
        <name>pyridoxal 5'-phosphate</name>
        <dbReference type="ChEBI" id="CHEBI:597326"/>
    </cofactor>
</comment>
<reference evidence="13" key="1">
    <citation type="submission" date="2020-08" db="EMBL/GenBank/DDBJ databases">
        <title>Genome public.</title>
        <authorList>
            <person name="Liu C."/>
            <person name="Sun Q."/>
        </authorList>
    </citation>
    <scope>NUCLEOTIDE SEQUENCE</scope>
    <source>
        <strain evidence="13">NSJ-12</strain>
    </source>
</reference>
<evidence type="ECO:0000256" key="11">
    <source>
        <dbReference type="PIRSR" id="PIRSR000460-1"/>
    </source>
</evidence>
<comment type="similarity">
    <text evidence="3 12">Belongs to the glycogen phosphorylase family.</text>
</comment>
<dbReference type="GO" id="GO:0005980">
    <property type="term" value="P:glycogen catabolic process"/>
    <property type="evidence" value="ECO:0007669"/>
    <property type="project" value="TreeGrafter"/>
</dbReference>
<name>A0A926EI92_9FIRM</name>
<evidence type="ECO:0000256" key="2">
    <source>
        <dbReference type="ARBA" id="ARBA00001933"/>
    </source>
</evidence>
<dbReference type="PANTHER" id="PTHR11468:SF3">
    <property type="entry name" value="GLYCOGEN PHOSPHORYLASE, LIVER FORM"/>
    <property type="match status" value="1"/>
</dbReference>
<dbReference type="Pfam" id="PF00343">
    <property type="entry name" value="Phosphorylase"/>
    <property type="match status" value="1"/>
</dbReference>
<dbReference type="SUPFAM" id="SSF53756">
    <property type="entry name" value="UDP-Glycosyltransferase/glycogen phosphorylase"/>
    <property type="match status" value="1"/>
</dbReference>
<evidence type="ECO:0000313" key="14">
    <source>
        <dbReference type="Proteomes" id="UP000655830"/>
    </source>
</evidence>
<evidence type="ECO:0000256" key="10">
    <source>
        <dbReference type="ARBA" id="ARBA00025174"/>
    </source>
</evidence>
<evidence type="ECO:0000256" key="12">
    <source>
        <dbReference type="RuleBase" id="RU000587"/>
    </source>
</evidence>
<dbReference type="GO" id="GO:0008184">
    <property type="term" value="F:glycogen phosphorylase activity"/>
    <property type="evidence" value="ECO:0007669"/>
    <property type="project" value="InterPro"/>
</dbReference>
<dbReference type="PROSITE" id="PS00102">
    <property type="entry name" value="PHOSPHORYLASE"/>
    <property type="match status" value="1"/>
</dbReference>
<keyword evidence="8 11" id="KW-0663">Pyridoxal phosphate</keyword>
<accession>A0A926EI92</accession>
<dbReference type="FunFam" id="3.40.50.2000:FF:000807">
    <property type="entry name" value="Alpha-glucan phosphorylase 2, cytosolic"/>
    <property type="match status" value="1"/>
</dbReference>
<dbReference type="Gene3D" id="3.40.50.2000">
    <property type="entry name" value="Glycogen Phosphorylase B"/>
    <property type="match status" value="2"/>
</dbReference>
<feature type="modified residue" description="N6-(pyridoxal phosphate)lysine" evidence="11">
    <location>
        <position position="633"/>
    </location>
</feature>
<dbReference type="InterPro" id="IPR011833">
    <property type="entry name" value="Glycg_phsphrylas"/>
</dbReference>
<protein>
    <recommendedName>
        <fullName evidence="12">Alpha-1,4 glucan phosphorylase</fullName>
        <ecNumber evidence="12">2.4.1.1</ecNumber>
    </recommendedName>
</protein>
<comment type="function">
    <text evidence="12">Allosteric enzyme that catalyzes the rate-limiting step in glycogen catabolism, the phosphorolytic cleavage of glycogen to produce glucose-1-phosphate, and plays a central role in maintaining cellular and organismal glucose homeostasis.</text>
</comment>
<dbReference type="AlphaFoldDB" id="A0A926EI92"/>
<dbReference type="CDD" id="cd04300">
    <property type="entry name" value="GT35_Glycogen_Phosphorylase"/>
    <property type="match status" value="1"/>
</dbReference>
<dbReference type="PIRSF" id="PIRSF000460">
    <property type="entry name" value="Pprylas_GlgP"/>
    <property type="match status" value="1"/>
</dbReference>
<keyword evidence="5" id="KW-0321">Glycogen metabolism</keyword>
<evidence type="ECO:0000256" key="3">
    <source>
        <dbReference type="ARBA" id="ARBA00006047"/>
    </source>
</evidence>
<evidence type="ECO:0000313" key="13">
    <source>
        <dbReference type="EMBL" id="MBC8578907.1"/>
    </source>
</evidence>
<dbReference type="EMBL" id="JACRSY010000006">
    <property type="protein sequence ID" value="MBC8578907.1"/>
    <property type="molecule type" value="Genomic_DNA"/>
</dbReference>
<sequence>MEKQCIKEYMEMYSKIAYGKNLKYATKPEIWGALSTALMSQIVDKWHDTRKAYKAHKAAYYLSAEYLMGRALGNNLINLQAYDEIAELLKELGVNVNEIEEVEEDAALGNGGLGRLAACFMDSSATMHLPVQGYGLRYRNGLFKQYFKDGGQLEEADEWLGYGDPWSIRKDDYTVEVKFQDMTVKAIPYDVPIIGYGGEIINTLRLWQAEPLCEFNFNLFNNQEYDKALEEKNRTEDITRVLYPNDSNDQGKLLRLKQQYFLVSASMQDIVRDFKKHHGNVWGDFAKWHAIQLNDTHPVLAIPELIRILVDEEGEEFDKALDIARTTFAYTNHTILQEALEKWDIRLMEILFPRILQIIKAIDERLQTELGHKGYTMEKMNPCLILKDGKVHMANLAIYVGFALNGVAKLHTEILKETELHHWYTLYPYKFQNKTNGITPRRWLVLANRELAHLITNRLGNESWAMDLTKLKQLTKYIEDEGFLEELMAIKHEKKVQLAHYIEEKEGITIDPDSLFDIQVKRLHEYKRQHLNALYILDLYFRLKENPELDIPKVTFIFGAKAFPGYYRAKSIIRLILAIADLINKDEGVSKKMKVVFVSNYNVSYAQKLVPAADLSKQISTAGKEASGTGNMKLMLNGAPTFGTYDGANVEIVGESGEENNFIFGLRVEDIEKLQNNYNPRAYYEQNPDLKRVLDALVDGTLNDGGTGCFRELYDSLLNGVNWDRADQYYVLADFKAFKEEQEKVFEAYKNKKKWAQMSLMNIANSGVFSSDRTIMQYANEIWGINPVE</sequence>
<evidence type="ECO:0000256" key="1">
    <source>
        <dbReference type="ARBA" id="ARBA00001275"/>
    </source>
</evidence>
<comment type="function">
    <text evidence="10">Phosphorylase is an important allosteric enzyme in carbohydrate metabolism. Enzymes from different sources differ in their regulatory mechanisms and in their natural substrates. However, all known phosphorylases share catalytic and structural properties.</text>
</comment>
<dbReference type="Proteomes" id="UP000655830">
    <property type="component" value="Unassembled WGS sequence"/>
</dbReference>
<keyword evidence="6 12" id="KW-0328">Glycosyltransferase</keyword>
<dbReference type="FunFam" id="3.40.50.2000:FF:000005">
    <property type="entry name" value="Alpha-1,4 glucan phosphorylase"/>
    <property type="match status" value="1"/>
</dbReference>
<dbReference type="EC" id="2.4.1.1" evidence="12"/>
<dbReference type="FunFam" id="3.40.50.2000:FF:000197">
    <property type="entry name" value="Alpha-1,4 glucan phosphorylase"/>
    <property type="match status" value="1"/>
</dbReference>
<keyword evidence="4" id="KW-0597">Phosphoprotein</keyword>
<dbReference type="InterPro" id="IPR000811">
    <property type="entry name" value="Glyco_trans_35"/>
</dbReference>
<evidence type="ECO:0000256" key="5">
    <source>
        <dbReference type="ARBA" id="ARBA00022600"/>
    </source>
</evidence>
<keyword evidence="9 12" id="KW-0119">Carbohydrate metabolism</keyword>
<organism evidence="13 14">
    <name type="scientific">Zhenhengia yiwuensis</name>
    <dbReference type="NCBI Taxonomy" id="2763666"/>
    <lineage>
        <taxon>Bacteria</taxon>
        <taxon>Bacillati</taxon>
        <taxon>Bacillota</taxon>
        <taxon>Clostridia</taxon>
        <taxon>Lachnospirales</taxon>
        <taxon>Lachnospiraceae</taxon>
        <taxon>Zhenhengia</taxon>
    </lineage>
</organism>
<evidence type="ECO:0000256" key="7">
    <source>
        <dbReference type="ARBA" id="ARBA00022679"/>
    </source>
</evidence>
<evidence type="ECO:0000256" key="4">
    <source>
        <dbReference type="ARBA" id="ARBA00022553"/>
    </source>
</evidence>
<comment type="catalytic activity">
    <reaction evidence="1 12">
        <text>[(1-&gt;4)-alpha-D-glucosyl](n) + phosphate = [(1-&gt;4)-alpha-D-glucosyl](n-1) + alpha-D-glucose 1-phosphate</text>
        <dbReference type="Rhea" id="RHEA:41732"/>
        <dbReference type="Rhea" id="RHEA-COMP:9584"/>
        <dbReference type="Rhea" id="RHEA-COMP:9586"/>
        <dbReference type="ChEBI" id="CHEBI:15444"/>
        <dbReference type="ChEBI" id="CHEBI:43474"/>
        <dbReference type="ChEBI" id="CHEBI:58601"/>
        <dbReference type="EC" id="2.4.1.1"/>
    </reaction>
</comment>
<comment type="caution">
    <text evidence="13">The sequence shown here is derived from an EMBL/GenBank/DDBJ whole genome shotgun (WGS) entry which is preliminary data.</text>
</comment>
<dbReference type="GO" id="GO:0030170">
    <property type="term" value="F:pyridoxal phosphate binding"/>
    <property type="evidence" value="ECO:0007669"/>
    <property type="project" value="InterPro"/>
</dbReference>
<dbReference type="NCBIfam" id="TIGR02093">
    <property type="entry name" value="P_ylase"/>
    <property type="match status" value="1"/>
</dbReference>